<dbReference type="Gene3D" id="3.80.10.10">
    <property type="entry name" value="Ribonuclease Inhibitor"/>
    <property type="match status" value="1"/>
</dbReference>
<dbReference type="InterPro" id="IPR032675">
    <property type="entry name" value="LRR_dom_sf"/>
</dbReference>
<dbReference type="AlphaFoldDB" id="A0A0C2D4B8"/>
<comment type="caution">
    <text evidence="1">The sequence shown here is derived from an EMBL/GenBank/DDBJ whole genome shotgun (WGS) entry which is preliminary data.</text>
</comment>
<dbReference type="Proteomes" id="UP000031599">
    <property type="component" value="Unassembled WGS sequence"/>
</dbReference>
<sequence length="384" mass="41981">MESLCLDLYANVETCDGLGDVLDSEAATQVQRLSISAPPVVTSQLVADLARSPRALASLQLNLSAARYEPSPVGEDEAARLCQALPELRALTLVGRELFEDLPHPTLERLCVWGYDAIIGLGQWTELPCVRDLDLALLSGSTGERFAGPDPSRARLAELLRMDGLPGLRRLDLSHNAAGCVAGTIYLGGKRSEALVEQILDTPILGRLDELVLPPPSGDVVDRLLASPQLAQVGRVQIPFAFFGIDQARLESTPVNLEVGLVYPHRPRVEVHGREVMSVEFGGSEIWIAVSQVAELMEARYASFAPEARATLDEIIYRFDELAYYDDEGGPTYMDIAYSSFDATFERLCAGVDLEETRVGGLLEHLAKHRGTADTVRLKKVWGW</sequence>
<evidence type="ECO:0008006" key="3">
    <source>
        <dbReference type="Google" id="ProtNLM"/>
    </source>
</evidence>
<gene>
    <name evidence="1" type="ORF">DB30_04443</name>
</gene>
<dbReference type="EMBL" id="JMCC02000037">
    <property type="protein sequence ID" value="KIG16530.1"/>
    <property type="molecule type" value="Genomic_DNA"/>
</dbReference>
<evidence type="ECO:0000313" key="1">
    <source>
        <dbReference type="EMBL" id="KIG16530.1"/>
    </source>
</evidence>
<protein>
    <recommendedName>
        <fullName evidence="3">Leucine-rich repeat domain-containing protein</fullName>
    </recommendedName>
</protein>
<name>A0A0C2D4B8_9BACT</name>
<organism evidence="1 2">
    <name type="scientific">Enhygromyxa salina</name>
    <dbReference type="NCBI Taxonomy" id="215803"/>
    <lineage>
        <taxon>Bacteria</taxon>
        <taxon>Pseudomonadati</taxon>
        <taxon>Myxococcota</taxon>
        <taxon>Polyangia</taxon>
        <taxon>Nannocystales</taxon>
        <taxon>Nannocystaceae</taxon>
        <taxon>Enhygromyxa</taxon>
    </lineage>
</organism>
<reference evidence="1 2" key="1">
    <citation type="submission" date="2014-12" db="EMBL/GenBank/DDBJ databases">
        <title>Genome assembly of Enhygromyxa salina DSM 15201.</title>
        <authorList>
            <person name="Sharma G."/>
            <person name="Subramanian S."/>
        </authorList>
    </citation>
    <scope>NUCLEOTIDE SEQUENCE [LARGE SCALE GENOMIC DNA]</scope>
    <source>
        <strain evidence="1 2">DSM 15201</strain>
    </source>
</reference>
<evidence type="ECO:0000313" key="2">
    <source>
        <dbReference type="Proteomes" id="UP000031599"/>
    </source>
</evidence>
<proteinExistence type="predicted"/>
<accession>A0A0C2D4B8</accession>